<name>A0A813T5V0_9BILA</name>
<organism evidence="4 5">
    <name type="scientific">Brachionus calyciflorus</name>
    <dbReference type="NCBI Taxonomy" id="104777"/>
    <lineage>
        <taxon>Eukaryota</taxon>
        <taxon>Metazoa</taxon>
        <taxon>Spiralia</taxon>
        <taxon>Gnathifera</taxon>
        <taxon>Rotifera</taxon>
        <taxon>Eurotatoria</taxon>
        <taxon>Monogononta</taxon>
        <taxon>Pseudotrocha</taxon>
        <taxon>Ploima</taxon>
        <taxon>Brachionidae</taxon>
        <taxon>Brachionus</taxon>
    </lineage>
</organism>
<dbReference type="PROSITE" id="PS50105">
    <property type="entry name" value="SAM_DOMAIN"/>
    <property type="match status" value="2"/>
</dbReference>
<keyword evidence="5" id="KW-1185">Reference proteome</keyword>
<dbReference type="SMART" id="SM00454">
    <property type="entry name" value="SAM"/>
    <property type="match status" value="3"/>
</dbReference>
<sequence>MKSLISNYLNSRRSIRLDETFQITTVPSTTTTTNETDNFNQVVVSVTNEQNESKQAENDKNNLETSILKLDLKYIDDNDSDSTSNMSFENNNNNNLNSNLENSSQQNSMDKNQVKTSEYLLESLDKLNIFIENLLVQQYQSQITNKKLDFLSKHNKVLNNNINQTQNYLVNQIKSCLCYIDHFLSNEKPRMTEVITQENHFLDQNPHLLTENKLLKEKIRSLEERLKKNMDQDMNQMKEAFETMKLERKRYKLEKVELLNRTKDLYKTIESKENQIKTILKTYETKAKDTCLTVKKLLENKNEIENEKQALESYVDELIDENKELKLLIESKNASINKLKKQLYDLKSKSPRYSLGKESDYGYSSSKSRDTLSSSMIETNVTKIEPKPKTAPKYKTKKEERSLKCKSNDSYLYIKNNQLNETSHSLTYSSSNTSSKSNTNKIKNKLKFNNKLSTSMSYHNNLDDKKCSKSNNNLSFIMSSSDYDETDLNKVLDSDEFIDLDENMNKTIHEKTDQNSLIVSTTSSSSSSSSSSSTSFNTNSSLVKNLEISSTGTIASVSPSVSLTSSSTSSKMTDLNKPLTLNLSTESETSSSDLSPLVMSQSITICEDDNLNKTSHDFSNTSRYSIKQPLSVSMSVQTPNSNVKSRSSRIINTIIRMTNRSSAFIETTKQTIPTSYSTTLSSSKVKNRHSHYCNINTHFVSSKSSYCVRETDDEYEMDTKNLLDKSFKILDDGSNCKHGSINQWNQHEIKTWLENLGLPSAYVKNALKYLTSGKLLINMSDHEMEKIFQIANNIHKRKIRLALDDLKNPDKCKYTKLGNISTEWLVNTWLKEIGLVYLQGIFRLNLVDGRVLASLQKKDLEKYFGVTRKIHQNSLLLAIELLKKYDFDVDKVNELRNNAHKENQILDICLWTNDNFIEWLKLVNLNEYVCKLSESGLHGALVVENSFNTDSLFHCLGIEDEAKYHNIKKILDDEIKLLKKTKSNMKLESAFTRPLSSFKNDKQRMFTFRGSLGRALGKKIKRDISSPLIDDDTFKKIEFSHKIVDMKTIQSNLA</sequence>
<feature type="compositionally biased region" description="Low complexity" evidence="2">
    <location>
        <begin position="520"/>
        <end position="538"/>
    </location>
</feature>
<dbReference type="InterPro" id="IPR059089">
    <property type="entry name" value="Kazrin_N"/>
</dbReference>
<evidence type="ECO:0000256" key="2">
    <source>
        <dbReference type="SAM" id="MobiDB-lite"/>
    </source>
</evidence>
<feature type="coiled-coil region" evidence="1">
    <location>
        <begin position="205"/>
        <end position="254"/>
    </location>
</feature>
<dbReference type="Pfam" id="PF25986">
    <property type="entry name" value="Kazrin"/>
    <property type="match status" value="1"/>
</dbReference>
<evidence type="ECO:0000259" key="3">
    <source>
        <dbReference type="PROSITE" id="PS50105"/>
    </source>
</evidence>
<dbReference type="InterPro" id="IPR001660">
    <property type="entry name" value="SAM"/>
</dbReference>
<dbReference type="OrthoDB" id="2132119at2759"/>
<evidence type="ECO:0000313" key="5">
    <source>
        <dbReference type="Proteomes" id="UP000663879"/>
    </source>
</evidence>
<dbReference type="EMBL" id="CAJNOC010000819">
    <property type="protein sequence ID" value="CAF0806729.1"/>
    <property type="molecule type" value="Genomic_DNA"/>
</dbReference>
<gene>
    <name evidence="4" type="ORF">OXX778_LOCUS6757</name>
</gene>
<protein>
    <recommendedName>
        <fullName evidence="3">SAM domain-containing protein</fullName>
    </recommendedName>
</protein>
<feature type="domain" description="SAM" evidence="3">
    <location>
        <begin position="826"/>
        <end position="885"/>
    </location>
</feature>
<dbReference type="InterPro" id="IPR013761">
    <property type="entry name" value="SAM/pointed_sf"/>
</dbReference>
<reference evidence="4" key="1">
    <citation type="submission" date="2021-02" db="EMBL/GenBank/DDBJ databases">
        <authorList>
            <person name="Nowell W R."/>
        </authorList>
    </citation>
    <scope>NUCLEOTIDE SEQUENCE</scope>
    <source>
        <strain evidence="4">Ploen Becks lab</strain>
    </source>
</reference>
<evidence type="ECO:0000256" key="1">
    <source>
        <dbReference type="SAM" id="Coils"/>
    </source>
</evidence>
<feature type="coiled-coil region" evidence="1">
    <location>
        <begin position="287"/>
        <end position="349"/>
    </location>
</feature>
<proteinExistence type="predicted"/>
<keyword evidence="1" id="KW-0175">Coiled coil</keyword>
<dbReference type="Proteomes" id="UP000663879">
    <property type="component" value="Unassembled WGS sequence"/>
</dbReference>
<feature type="region of interest" description="Disordered" evidence="2">
    <location>
        <begin position="81"/>
        <end position="112"/>
    </location>
</feature>
<feature type="domain" description="SAM" evidence="3">
    <location>
        <begin position="744"/>
        <end position="809"/>
    </location>
</feature>
<dbReference type="InterPro" id="IPR037614">
    <property type="entry name" value="Kazrin"/>
</dbReference>
<feature type="region of interest" description="Disordered" evidence="2">
    <location>
        <begin position="356"/>
        <end position="378"/>
    </location>
</feature>
<dbReference type="AlphaFoldDB" id="A0A813T5V0"/>
<evidence type="ECO:0000313" key="4">
    <source>
        <dbReference type="EMBL" id="CAF0806729.1"/>
    </source>
</evidence>
<dbReference type="Pfam" id="PF00536">
    <property type="entry name" value="SAM_1"/>
    <property type="match status" value="2"/>
</dbReference>
<feature type="region of interest" description="Disordered" evidence="2">
    <location>
        <begin position="383"/>
        <end position="402"/>
    </location>
</feature>
<accession>A0A813T5V0</accession>
<comment type="caution">
    <text evidence="4">The sequence shown here is derived from an EMBL/GenBank/DDBJ whole genome shotgun (WGS) entry which is preliminary data.</text>
</comment>
<feature type="region of interest" description="Disordered" evidence="2">
    <location>
        <begin position="509"/>
        <end position="538"/>
    </location>
</feature>
<dbReference type="Gene3D" id="1.10.150.50">
    <property type="entry name" value="Transcription Factor, Ets-1"/>
    <property type="match status" value="3"/>
</dbReference>
<dbReference type="PANTHER" id="PTHR12776:SF1">
    <property type="entry name" value="KAZRIN"/>
    <property type="match status" value="1"/>
</dbReference>
<dbReference type="PANTHER" id="PTHR12776">
    <property type="entry name" value="KAZRIN-RELATED"/>
    <property type="match status" value="1"/>
</dbReference>
<dbReference type="Pfam" id="PF07647">
    <property type="entry name" value="SAM_2"/>
    <property type="match status" value="1"/>
</dbReference>
<feature type="compositionally biased region" description="Low complexity" evidence="2">
    <location>
        <begin position="81"/>
        <end position="109"/>
    </location>
</feature>
<dbReference type="SUPFAM" id="SSF47769">
    <property type="entry name" value="SAM/Pointed domain"/>
    <property type="match status" value="2"/>
</dbReference>